<evidence type="ECO:0000256" key="6">
    <source>
        <dbReference type="ARBA" id="ARBA00023136"/>
    </source>
</evidence>
<name>A0A1Z4MVD9_9CYAN</name>
<evidence type="ECO:0000313" key="9">
    <source>
        <dbReference type="Proteomes" id="UP000218785"/>
    </source>
</evidence>
<keyword evidence="4 7" id="KW-0812">Transmembrane</keyword>
<keyword evidence="8" id="KW-0449">Lipoprotein</keyword>
<accession>A0A1Z4MVD9</accession>
<evidence type="ECO:0000256" key="2">
    <source>
        <dbReference type="ARBA" id="ARBA00022475"/>
    </source>
</evidence>
<feature type="transmembrane region" description="Helical" evidence="7">
    <location>
        <begin position="160"/>
        <end position="182"/>
    </location>
</feature>
<evidence type="ECO:0000256" key="5">
    <source>
        <dbReference type="ARBA" id="ARBA00022989"/>
    </source>
</evidence>
<dbReference type="PANTHER" id="PTHR30589:SF0">
    <property type="entry name" value="PHOSPHATIDYLGLYCEROL--PROLIPOPROTEIN DIACYLGLYCERYL TRANSFERASE"/>
    <property type="match status" value="1"/>
</dbReference>
<protein>
    <submittedName>
        <fullName evidence="8">Prolipoprotein diacylglyceryl transferase</fullName>
    </submittedName>
</protein>
<dbReference type="Proteomes" id="UP000218785">
    <property type="component" value="Chromosome"/>
</dbReference>
<evidence type="ECO:0000256" key="1">
    <source>
        <dbReference type="ARBA" id="ARBA00007150"/>
    </source>
</evidence>
<evidence type="ECO:0000256" key="4">
    <source>
        <dbReference type="ARBA" id="ARBA00022692"/>
    </source>
</evidence>
<dbReference type="InterPro" id="IPR001640">
    <property type="entry name" value="Lgt"/>
</dbReference>
<dbReference type="GO" id="GO:0042158">
    <property type="term" value="P:lipoprotein biosynthetic process"/>
    <property type="evidence" value="ECO:0007669"/>
    <property type="project" value="InterPro"/>
</dbReference>
<dbReference type="EMBL" id="AP018248">
    <property type="protein sequence ID" value="BAY97449.1"/>
    <property type="molecule type" value="Genomic_DNA"/>
</dbReference>
<keyword evidence="2" id="KW-1003">Cell membrane</keyword>
<keyword evidence="5 7" id="KW-1133">Transmembrane helix</keyword>
<sequence length="247" mass="28062">MMIFPVYIWLGSLRIHPHILFESLAYAIAFRLLIFRLRKDAIAPSQRSSVIVGGMIGALIGAKLLVGLEHINFILQNQQQFLLLLLQGKTVVGALLGGLIGVELTKKIIGIHQSTGDVFVYPLIVGTAIGRIGCFLTGLSDRTYGIATQLPWSIDFGDGILRHPTQLYEILFLGLLIIFLQFRSRYHYQNGDLFKFYLISYFSFRFLVDFIKPDFHPFWGLSAIQVACLLTIVYYRHTISQIFQFKT</sequence>
<feature type="transmembrane region" description="Helical" evidence="7">
    <location>
        <begin position="194"/>
        <end position="211"/>
    </location>
</feature>
<dbReference type="Pfam" id="PF01790">
    <property type="entry name" value="LGT"/>
    <property type="match status" value="1"/>
</dbReference>
<organism evidence="8 9">
    <name type="scientific">Tolypothrix tenuis PCC 7101</name>
    <dbReference type="NCBI Taxonomy" id="231146"/>
    <lineage>
        <taxon>Bacteria</taxon>
        <taxon>Bacillati</taxon>
        <taxon>Cyanobacteriota</taxon>
        <taxon>Cyanophyceae</taxon>
        <taxon>Nostocales</taxon>
        <taxon>Tolypothrichaceae</taxon>
        <taxon>Tolypothrix</taxon>
    </lineage>
</organism>
<dbReference type="PANTHER" id="PTHR30589">
    <property type="entry name" value="PROLIPOPROTEIN DIACYLGLYCERYL TRANSFERASE"/>
    <property type="match status" value="1"/>
</dbReference>
<dbReference type="AlphaFoldDB" id="A0A1Z4MVD9"/>
<feature type="transmembrane region" description="Helical" evidence="7">
    <location>
        <begin position="118"/>
        <end position="140"/>
    </location>
</feature>
<proteinExistence type="inferred from homology"/>
<reference evidence="8 9" key="1">
    <citation type="submission" date="2017-06" db="EMBL/GenBank/DDBJ databases">
        <title>Genome sequencing of cyanobaciteial culture collection at National Institute for Environmental Studies (NIES).</title>
        <authorList>
            <person name="Hirose Y."/>
            <person name="Shimura Y."/>
            <person name="Fujisawa T."/>
            <person name="Nakamura Y."/>
            <person name="Kawachi M."/>
        </authorList>
    </citation>
    <scope>NUCLEOTIDE SEQUENCE [LARGE SCALE GENOMIC DNA]</scope>
    <source>
        <strain evidence="8 9">NIES-37</strain>
    </source>
</reference>
<gene>
    <name evidence="8" type="primary">lgt</name>
    <name evidence="8" type="ORF">NIES37_13910</name>
</gene>
<evidence type="ECO:0000256" key="7">
    <source>
        <dbReference type="SAM" id="Phobius"/>
    </source>
</evidence>
<dbReference type="KEGG" id="ttq:NIES37_13910"/>
<comment type="similarity">
    <text evidence="1">Belongs to the Lgt family.</text>
</comment>
<evidence type="ECO:0000313" key="8">
    <source>
        <dbReference type="EMBL" id="BAY97449.1"/>
    </source>
</evidence>
<dbReference type="GO" id="GO:0008961">
    <property type="term" value="F:phosphatidylglycerol-prolipoprotein diacylglyceryl transferase activity"/>
    <property type="evidence" value="ECO:0007669"/>
    <property type="project" value="InterPro"/>
</dbReference>
<feature type="transmembrane region" description="Helical" evidence="7">
    <location>
        <begin position="80"/>
        <end position="102"/>
    </location>
</feature>
<keyword evidence="3 8" id="KW-0808">Transferase</keyword>
<keyword evidence="6 7" id="KW-0472">Membrane</keyword>
<feature type="transmembrane region" description="Helical" evidence="7">
    <location>
        <begin position="49"/>
        <end position="68"/>
    </location>
</feature>
<feature type="transmembrane region" description="Helical" evidence="7">
    <location>
        <begin position="217"/>
        <end position="235"/>
    </location>
</feature>
<feature type="transmembrane region" description="Helical" evidence="7">
    <location>
        <begin position="15"/>
        <end position="37"/>
    </location>
</feature>
<dbReference type="GO" id="GO:0005886">
    <property type="term" value="C:plasma membrane"/>
    <property type="evidence" value="ECO:0007669"/>
    <property type="project" value="InterPro"/>
</dbReference>
<evidence type="ECO:0000256" key="3">
    <source>
        <dbReference type="ARBA" id="ARBA00022679"/>
    </source>
</evidence>
<keyword evidence="9" id="KW-1185">Reference proteome</keyword>